<evidence type="ECO:0000313" key="1">
    <source>
        <dbReference type="EMBL" id="KAI0087040.1"/>
    </source>
</evidence>
<accession>A0ACB8TYE6</accession>
<gene>
    <name evidence="1" type="ORF">BDY19DRAFT_324018</name>
</gene>
<comment type="caution">
    <text evidence="1">The sequence shown here is derived from an EMBL/GenBank/DDBJ whole genome shotgun (WGS) entry which is preliminary data.</text>
</comment>
<reference evidence="1" key="1">
    <citation type="journal article" date="2021" name="Environ. Microbiol.">
        <title>Gene family expansions and transcriptome signatures uncover fungal adaptations to wood decay.</title>
        <authorList>
            <person name="Hage H."/>
            <person name="Miyauchi S."/>
            <person name="Viragh M."/>
            <person name="Drula E."/>
            <person name="Min B."/>
            <person name="Chaduli D."/>
            <person name="Navarro D."/>
            <person name="Favel A."/>
            <person name="Norest M."/>
            <person name="Lesage-Meessen L."/>
            <person name="Balint B."/>
            <person name="Merenyi Z."/>
            <person name="de Eugenio L."/>
            <person name="Morin E."/>
            <person name="Martinez A.T."/>
            <person name="Baldrian P."/>
            <person name="Stursova M."/>
            <person name="Martinez M.J."/>
            <person name="Novotny C."/>
            <person name="Magnuson J.K."/>
            <person name="Spatafora J.W."/>
            <person name="Maurice S."/>
            <person name="Pangilinan J."/>
            <person name="Andreopoulos W."/>
            <person name="LaButti K."/>
            <person name="Hundley H."/>
            <person name="Na H."/>
            <person name="Kuo A."/>
            <person name="Barry K."/>
            <person name="Lipzen A."/>
            <person name="Henrissat B."/>
            <person name="Riley R."/>
            <person name="Ahrendt S."/>
            <person name="Nagy L.G."/>
            <person name="Grigoriev I.V."/>
            <person name="Martin F."/>
            <person name="Rosso M.N."/>
        </authorList>
    </citation>
    <scope>NUCLEOTIDE SEQUENCE</scope>
    <source>
        <strain evidence="1">CBS 384.51</strain>
    </source>
</reference>
<name>A0ACB8TYE6_9APHY</name>
<organism evidence="1 2">
    <name type="scientific">Irpex rosettiformis</name>
    <dbReference type="NCBI Taxonomy" id="378272"/>
    <lineage>
        <taxon>Eukaryota</taxon>
        <taxon>Fungi</taxon>
        <taxon>Dikarya</taxon>
        <taxon>Basidiomycota</taxon>
        <taxon>Agaricomycotina</taxon>
        <taxon>Agaricomycetes</taxon>
        <taxon>Polyporales</taxon>
        <taxon>Irpicaceae</taxon>
        <taxon>Irpex</taxon>
    </lineage>
</organism>
<evidence type="ECO:0000313" key="2">
    <source>
        <dbReference type="Proteomes" id="UP001055072"/>
    </source>
</evidence>
<keyword evidence="2" id="KW-1185">Reference proteome</keyword>
<proteinExistence type="predicted"/>
<protein>
    <submittedName>
        <fullName evidence="1">Uncharacterized protein</fullName>
    </submittedName>
</protein>
<sequence>MMKTRRQSKQAAAVATGVATRETSPVPPQTQVQWTVAIPEDLDFDLLSDLLPETQFDSPTPESIVSLYRLVVAQASAVDANQKELEETKAEVQKKEVELDQALQDRESASKEVESVSENLQSQLKKIQQEKEEIVVSRNNLQAQLSSVSSSTSASSHEVEVLKQRVEDTEREKRDLIGVISRLKEDTTQREEEIHTLRSNLKQARQDYQALESQLRELRSAETANKFKIDSLSQQLSLTQTEAQRASSELAAKTEEFANYRRSKHAELANLQADRDSLDQRFSALESSHKALQLSYNSQAHQLTEALTRIQDLTGQLAEQEATYSSEAAGLKRLVEMMEDREAQAKAIVENIEKEWAGVGDRAERREAVLKEEIESQRARAEEAENRVADLQKILDRLDRGEFPVPFGASASVPSTPARGHGTPSVNGTPDFLTSGIMGLSPTVAMASRAQRGGKTFTEVYADYVKLQEELTKKTAECDHMDRTLSQVLAQIEERAPILAQQRQEYERMQAEATLLASQLAQALTERDSHAAAAEQGSQKLAKSTRENELLTRQLDDLARQVQGLLKELGRQQDPAIPSDEELGADPNTVPPENIDAVITNSLVLFRSLPQLQQQNQRLLKIVHELGRKMEDEEKDYREQLEAEQQVALQEAYSAVKELQDQLQNHRKSSELTIQTYMKERDALKSMLARERRSGGASRLGGTDGHDEEMALETDTAKELAEIQSQFETYKTEMGVDSTRVRDELIAMRHEASQAAIQLAKANAKVEHLTERQRMLQDMASMQSRDIENLQRRNQELHDQNTRIDIQLNRVSEDLLLATSQNEQLRNETTNLRAERKIWEAVQARLVEENKTLTIERSQLSDLMTNVQRMHSDMEQSGENDRRRLESQIVMLENQTQELRTQLNEERESARHATLLKDLELKELRTRIDKTNEDYAKTRELLAVAETNKAHLDDKVEQLTRQLRGNEEKLAVYERRPTGAQGAVQRMDEDLTHEQQLEAEVAELRSALKVAEVDLVAARSHVQQFQEISQANEAALAALNATYDQYVASSEAQIAKHESEYNALRVQLESTQQEFAQLNQKHSELKETLAKERAAWLQDKKTLEETIVDITTSERSSESERASRENEIKELEERAKAAEERYNRELLSHADAIKTIDGLRAQISSAQANARGNLAAAETARGKLAASESSWKQQKETLDKEISDLISRCKDLTSQNSILHQHLESVSSQAARIRTAAETSTTVPGETENIEDADTKLSELRSVVAYLRKEKDIVDLQLELSKQENVRFKTQIEHLNHSLEEARKTLSEERERAMEAAASEAQHAELMERINQLTLLRESNASLRADCEVQTKRARALDTQLQQLQSELEPTREQLRITRAELDARIGQVAKLEQECRGWQERNKQLLTKYDRIDPAEVQALKDQIEQLITAKAELESQKADVQSADAEKINKLEENLQRLKDLNKRNNDIAKSRFGAHALEREKLNGTITQLEAQILALTTERDELKAKTQDTVAPGASAKEEELNRELEALRTEKVELEKRLQDTAGTVPSETQRAEVEQLKVELARVQQEKDALAAEKTTWATSTSPENAQHAWETEKADLVKARDDATSSAKNATERAERIAAQAKTFREHITKLQEQLKAAQQAHSVEIERVKTEHEAASTKLQEELQASAPSEDGGKHAEELKALEERLQKQHQEELKQAVEAAKATVIASSGANAEGGAVDQKAIDEAIAAKEAELKVKHAEEVAAAVESGRMEASTKSRIRDGQLVRAQAKVKELEGQLQEARKAGFLPAQPAAGPSAAKPPTPTTTTIPGRPSLSRPVPPATTAAAAPAARLPPAGTRPLGTAALPPRPGQPHPTHPLPTGRGRGVPIRGRGGISIRGAAPASAAASPVTSTSTEAAPVAGISIAGAAAKRTREEGDGADGDSTLAKRLKPEGAGKPGPVRLNRDRVTPSS</sequence>
<dbReference type="EMBL" id="MU274920">
    <property type="protein sequence ID" value="KAI0087040.1"/>
    <property type="molecule type" value="Genomic_DNA"/>
</dbReference>
<dbReference type="Proteomes" id="UP001055072">
    <property type="component" value="Unassembled WGS sequence"/>
</dbReference>